<dbReference type="PANTHER" id="PTHR14186:SF20">
    <property type="entry name" value="CYSTEINE-RICH MOTOR NEURON 1 PROTEIN-LIKE"/>
    <property type="match status" value="1"/>
</dbReference>
<dbReference type="Gene3D" id="4.10.40.20">
    <property type="match status" value="1"/>
</dbReference>
<keyword evidence="7" id="KW-1185">Reference proteome</keyword>
<sequence>MDFIAMKLRSAIRSVFSNISQFDTIVKFMIYFLLVLDVRAFALKCVCNPNECDIIRSEDCPGKGYIVWDPCRCCKVCARTFGEACGGPGGFSGTCEPPLSCVSKIPVGGSGICLDIPTHNETDVDHFKNCTETIVVEPGCEIVNRKCKCWNRMQLCKSRSIVKWDFRNMQECQLNVANLVKSELEFDEDYTVTPRGSYEATIVRGHKESPKREQNVKT</sequence>
<proteinExistence type="predicted"/>
<dbReference type="GeneID" id="109425782"/>
<dbReference type="RefSeq" id="XP_029720455.1">
    <property type="nucleotide sequence ID" value="XM_029864595.2"/>
</dbReference>
<evidence type="ECO:0000256" key="3">
    <source>
        <dbReference type="ARBA" id="ARBA00022729"/>
    </source>
</evidence>
<evidence type="ECO:0000313" key="6">
    <source>
        <dbReference type="EnsemblMetazoa" id="AALFPA23_019110.P28117"/>
    </source>
</evidence>
<dbReference type="InterPro" id="IPR000867">
    <property type="entry name" value="IGFBP-like"/>
</dbReference>
<evidence type="ECO:0000256" key="4">
    <source>
        <dbReference type="ARBA" id="ARBA00023157"/>
    </source>
</evidence>
<feature type="domain" description="IGFBP N-terminal" evidence="5">
    <location>
        <begin position="41"/>
        <end position="116"/>
    </location>
</feature>
<evidence type="ECO:0000256" key="2">
    <source>
        <dbReference type="ARBA" id="ARBA00022525"/>
    </source>
</evidence>
<keyword evidence="2" id="KW-0964">Secreted</keyword>
<dbReference type="InterPro" id="IPR011390">
    <property type="entry name" value="IGFBP_rP_mac25"/>
</dbReference>
<dbReference type="InterPro" id="IPR009030">
    <property type="entry name" value="Growth_fac_rcpt_cys_sf"/>
</dbReference>
<dbReference type="Proteomes" id="UP000069940">
    <property type="component" value="Unassembled WGS sequence"/>
</dbReference>
<dbReference type="PANTHER" id="PTHR14186">
    <property type="entry name" value="INSULIN-LIKE GROWTH FACTOR BINDING PROTEIN-RELATED"/>
    <property type="match status" value="1"/>
</dbReference>
<dbReference type="Pfam" id="PF00219">
    <property type="entry name" value="IGFBP"/>
    <property type="match status" value="1"/>
</dbReference>
<protein>
    <recommendedName>
        <fullName evidence="5">IGFBP N-terminal domain-containing protein</fullName>
    </recommendedName>
</protein>
<name>A0ABM1ZJN0_AEDAL</name>
<comment type="subcellular location">
    <subcellularLocation>
        <location evidence="1">Secreted</location>
    </subcellularLocation>
</comment>
<keyword evidence="4" id="KW-1015">Disulfide bond</keyword>
<keyword evidence="3" id="KW-0732">Signal</keyword>
<reference evidence="6" key="2">
    <citation type="submission" date="2025-05" db="UniProtKB">
        <authorList>
            <consortium name="EnsemblMetazoa"/>
        </authorList>
    </citation>
    <scope>IDENTIFICATION</scope>
    <source>
        <strain evidence="6">Foshan</strain>
    </source>
</reference>
<dbReference type="PROSITE" id="PS51323">
    <property type="entry name" value="IGFBP_N_2"/>
    <property type="match status" value="1"/>
</dbReference>
<accession>A0ABM1ZJN0</accession>
<evidence type="ECO:0000256" key="1">
    <source>
        <dbReference type="ARBA" id="ARBA00004613"/>
    </source>
</evidence>
<reference evidence="7" key="1">
    <citation type="journal article" date="2015" name="Proc. Natl. Acad. Sci. U.S.A.">
        <title>Genome sequence of the Asian Tiger mosquito, Aedes albopictus, reveals insights into its biology, genetics, and evolution.</title>
        <authorList>
            <person name="Chen X.G."/>
            <person name="Jiang X."/>
            <person name="Gu J."/>
            <person name="Xu M."/>
            <person name="Wu Y."/>
            <person name="Deng Y."/>
            <person name="Zhang C."/>
            <person name="Bonizzoni M."/>
            <person name="Dermauw W."/>
            <person name="Vontas J."/>
            <person name="Armbruster P."/>
            <person name="Huang X."/>
            <person name="Yang Y."/>
            <person name="Zhang H."/>
            <person name="He W."/>
            <person name="Peng H."/>
            <person name="Liu Y."/>
            <person name="Wu K."/>
            <person name="Chen J."/>
            <person name="Lirakis M."/>
            <person name="Topalis P."/>
            <person name="Van Leeuwen T."/>
            <person name="Hall A.B."/>
            <person name="Jiang X."/>
            <person name="Thorpe C."/>
            <person name="Mueller R.L."/>
            <person name="Sun C."/>
            <person name="Waterhouse R.M."/>
            <person name="Yan G."/>
            <person name="Tu Z.J."/>
            <person name="Fang X."/>
            <person name="James A.A."/>
        </authorList>
    </citation>
    <scope>NUCLEOTIDE SEQUENCE [LARGE SCALE GENOMIC DNA]</scope>
    <source>
        <strain evidence="7">Foshan</strain>
    </source>
</reference>
<dbReference type="EnsemblMetazoa" id="AALFPA23_019110.R28117">
    <property type="protein sequence ID" value="AALFPA23_019110.P28117"/>
    <property type="gene ID" value="AALFPA23_019110"/>
</dbReference>
<organism evidence="6 7">
    <name type="scientific">Aedes albopictus</name>
    <name type="common">Asian tiger mosquito</name>
    <name type="synonym">Stegomyia albopicta</name>
    <dbReference type="NCBI Taxonomy" id="7160"/>
    <lineage>
        <taxon>Eukaryota</taxon>
        <taxon>Metazoa</taxon>
        <taxon>Ecdysozoa</taxon>
        <taxon>Arthropoda</taxon>
        <taxon>Hexapoda</taxon>
        <taxon>Insecta</taxon>
        <taxon>Pterygota</taxon>
        <taxon>Neoptera</taxon>
        <taxon>Endopterygota</taxon>
        <taxon>Diptera</taxon>
        <taxon>Nematocera</taxon>
        <taxon>Culicoidea</taxon>
        <taxon>Culicidae</taxon>
        <taxon>Culicinae</taxon>
        <taxon>Aedini</taxon>
        <taxon>Aedes</taxon>
        <taxon>Stegomyia</taxon>
    </lineage>
</organism>
<dbReference type="SUPFAM" id="SSF57184">
    <property type="entry name" value="Growth factor receptor domain"/>
    <property type="match status" value="1"/>
</dbReference>
<evidence type="ECO:0000259" key="5">
    <source>
        <dbReference type="PROSITE" id="PS51323"/>
    </source>
</evidence>
<evidence type="ECO:0000313" key="7">
    <source>
        <dbReference type="Proteomes" id="UP000069940"/>
    </source>
</evidence>